<name>A0A7K1FQL4_9ACTN</name>
<dbReference type="InterPro" id="IPR029058">
    <property type="entry name" value="AB_hydrolase_fold"/>
</dbReference>
<accession>A0A7K1FQL4</accession>
<dbReference type="AlphaFoldDB" id="A0A7K1FQL4"/>
<evidence type="ECO:0000256" key="6">
    <source>
        <dbReference type="ARBA" id="ARBA00023277"/>
    </source>
</evidence>
<comment type="subcellular location">
    <subcellularLocation>
        <location evidence="1">Secreted</location>
    </subcellularLocation>
</comment>
<evidence type="ECO:0000256" key="8">
    <source>
        <dbReference type="SAM" id="MobiDB-lite"/>
    </source>
</evidence>
<feature type="chain" id="PRO_5038688639" evidence="9">
    <location>
        <begin position="21"/>
        <end position="295"/>
    </location>
</feature>
<dbReference type="InterPro" id="IPR043595">
    <property type="entry name" value="FaeB/C/D"/>
</dbReference>
<evidence type="ECO:0000313" key="10">
    <source>
        <dbReference type="EMBL" id="MTD16360.1"/>
    </source>
</evidence>
<keyword evidence="11" id="KW-1185">Reference proteome</keyword>
<dbReference type="PANTHER" id="PTHR38050">
    <property type="match status" value="1"/>
</dbReference>
<dbReference type="Gene3D" id="3.40.50.1820">
    <property type="entry name" value="alpha/beta hydrolase"/>
    <property type="match status" value="1"/>
</dbReference>
<gene>
    <name evidence="10" type="ORF">GIS00_20675</name>
</gene>
<proteinExistence type="predicted"/>
<evidence type="ECO:0000313" key="11">
    <source>
        <dbReference type="Proteomes" id="UP000460221"/>
    </source>
</evidence>
<evidence type="ECO:0000256" key="7">
    <source>
        <dbReference type="ARBA" id="ARBA00023326"/>
    </source>
</evidence>
<sequence>MGRIPHRLAVAATLAVVLTAAGCTRDPTAGPATPTAGTTSAPTGAQDRTVALTVDGVEREYLLHVPPGTTGPIPLVVMLHGGGGSARQARNAYGWDDVADREGFAVAYPDGLHRAWNVGGGCCGQPGTSGSDDVGFVGAVVQDAAGRLPVDPARVYATGMSNGAMMTHRLACDTDLFAAVAPVAGTRLGDCADPAPISLLEIHGTADDRVLYDGSPSVVGPAHIDGPPVVDLVADWRAIDDCPAPQQSTTGNQEISTAECPGGRTVELVTIDGGGHEWPEDATEEIWAFFAAHPG</sequence>
<evidence type="ECO:0000256" key="3">
    <source>
        <dbReference type="ARBA" id="ARBA00022651"/>
    </source>
</evidence>
<evidence type="ECO:0000256" key="2">
    <source>
        <dbReference type="ARBA" id="ARBA00022525"/>
    </source>
</evidence>
<evidence type="ECO:0000256" key="4">
    <source>
        <dbReference type="ARBA" id="ARBA00022729"/>
    </source>
</evidence>
<keyword evidence="5" id="KW-0378">Hydrolase</keyword>
<feature type="region of interest" description="Disordered" evidence="8">
    <location>
        <begin position="25"/>
        <end position="45"/>
    </location>
</feature>
<dbReference type="PANTHER" id="PTHR38050:SF2">
    <property type="entry name" value="FERULOYL ESTERASE C-RELATED"/>
    <property type="match status" value="1"/>
</dbReference>
<evidence type="ECO:0000256" key="9">
    <source>
        <dbReference type="SAM" id="SignalP"/>
    </source>
</evidence>
<keyword evidence="3" id="KW-0858">Xylan degradation</keyword>
<keyword evidence="2" id="KW-0964">Secreted</keyword>
<keyword evidence="7" id="KW-0624">Polysaccharide degradation</keyword>
<comment type="caution">
    <text evidence="10">The sequence shown here is derived from an EMBL/GenBank/DDBJ whole genome shotgun (WGS) entry which is preliminary data.</text>
</comment>
<evidence type="ECO:0000256" key="1">
    <source>
        <dbReference type="ARBA" id="ARBA00004613"/>
    </source>
</evidence>
<dbReference type="InterPro" id="IPR010126">
    <property type="entry name" value="Esterase_phb"/>
</dbReference>
<dbReference type="PROSITE" id="PS51257">
    <property type="entry name" value="PROKAR_LIPOPROTEIN"/>
    <property type="match status" value="1"/>
</dbReference>
<dbReference type="EMBL" id="WLYK01000009">
    <property type="protein sequence ID" value="MTD16360.1"/>
    <property type="molecule type" value="Genomic_DNA"/>
</dbReference>
<evidence type="ECO:0000256" key="5">
    <source>
        <dbReference type="ARBA" id="ARBA00022801"/>
    </source>
</evidence>
<feature type="signal peptide" evidence="9">
    <location>
        <begin position="1"/>
        <end position="20"/>
    </location>
</feature>
<dbReference type="GO" id="GO:0045493">
    <property type="term" value="P:xylan catabolic process"/>
    <property type="evidence" value="ECO:0007669"/>
    <property type="project" value="UniProtKB-KW"/>
</dbReference>
<dbReference type="GO" id="GO:0030600">
    <property type="term" value="F:feruloyl esterase activity"/>
    <property type="evidence" value="ECO:0007669"/>
    <property type="project" value="InterPro"/>
</dbReference>
<dbReference type="GO" id="GO:0005576">
    <property type="term" value="C:extracellular region"/>
    <property type="evidence" value="ECO:0007669"/>
    <property type="project" value="UniProtKB-SubCell"/>
</dbReference>
<dbReference type="Proteomes" id="UP000460221">
    <property type="component" value="Unassembled WGS sequence"/>
</dbReference>
<protein>
    <submittedName>
        <fullName evidence="10">Polyhydroxybutyrate depolymerase</fullName>
    </submittedName>
</protein>
<keyword evidence="4 9" id="KW-0732">Signal</keyword>
<dbReference type="Pfam" id="PF10503">
    <property type="entry name" value="Esterase_PHB"/>
    <property type="match status" value="1"/>
</dbReference>
<keyword evidence="6" id="KW-0119">Carbohydrate metabolism</keyword>
<reference evidence="10 11" key="1">
    <citation type="submission" date="2019-11" db="EMBL/GenBank/DDBJ databases">
        <authorList>
            <person name="Jiang L.-Q."/>
        </authorList>
    </citation>
    <scope>NUCLEOTIDE SEQUENCE [LARGE SCALE GENOMIC DNA]</scope>
    <source>
        <strain evidence="10 11">YIM 132087</strain>
    </source>
</reference>
<dbReference type="RefSeq" id="WP_154770366.1">
    <property type="nucleotide sequence ID" value="NZ_WLYK01000009.1"/>
</dbReference>
<dbReference type="SUPFAM" id="SSF53474">
    <property type="entry name" value="alpha/beta-Hydrolases"/>
    <property type="match status" value="1"/>
</dbReference>
<organism evidence="10 11">
    <name type="scientific">Nakamurella alba</name>
    <dbReference type="NCBI Taxonomy" id="2665158"/>
    <lineage>
        <taxon>Bacteria</taxon>
        <taxon>Bacillati</taxon>
        <taxon>Actinomycetota</taxon>
        <taxon>Actinomycetes</taxon>
        <taxon>Nakamurellales</taxon>
        <taxon>Nakamurellaceae</taxon>
        <taxon>Nakamurella</taxon>
    </lineage>
</organism>